<dbReference type="InterPro" id="IPR000719">
    <property type="entry name" value="Prot_kinase_dom"/>
</dbReference>
<keyword evidence="11" id="KW-1185">Reference proteome</keyword>
<feature type="domain" description="Protein kinase" evidence="9">
    <location>
        <begin position="324"/>
        <end position="617"/>
    </location>
</feature>
<protein>
    <recommendedName>
        <fullName evidence="9">Protein kinase domain-containing protein</fullName>
    </recommendedName>
</protein>
<dbReference type="InterPro" id="IPR008271">
    <property type="entry name" value="Ser/Thr_kinase_AS"/>
</dbReference>
<sequence>MVTYMCIVSLAALTFEVLLVSVFGKASNSTTSDNCTDFHCGAFEVFQKLFPISVRRDGCTEGPESPEDLSLFCSSQKLFLEVNTQFLKANYTVRNINFTAGTMMIDTGDTFDQCTTPLDWIEVFQPYFFPINTVVLHCNSSLSGSDHCSPANEGNQYCGGNASCAAEQFGENEGFCCYLQSPKTFEPIDNNTSAYNSCILYGSQGSLSNSSNTEGDIDLHTFPLKWQPGPPGQILPPVPSPHGSNSTQRTLDITGGVLGGLLGVVLVISLFYCFCRRSGRMKISKSNSAQMPLARGYSRNLSSEGAGMTHLFSYKELEDATQGFSAAVELGGGGFGTVYKGKLADGRVIAVKKLNQEGRQGLQQFHNEVTVLSHVHHPHLVHLLGCCVEVKRHALLVYEFVSNGSLAQHLHGQDSCLPWETRLNVAIQTADALMYLHCLVNPPIFHRDVKTTNILLDAQFRAKVADFGLSRLVPTSTFEMTHISTAPQGTPGYLDPDYHHSYQLSDKSDVYSFGVVLMELITAKRAVDMTRERKEINLASLAVAKIQAGTLDEIIDPYLKMRFNEGSRTNIVHTPDADKLRDMVNRVAELAFRCLATEKDDRPNMKEVLEELRSIRVYGYSTDPANLAAHDASSDTRIHGSLKEGEYIELDLSSYSANSLYKDTKPLIKSEDQHNLSWPHSPASAEEETAAWVNLGSSSEHSLTQMWHEINLVTPPTLPLGLLQNPHLS</sequence>
<gene>
    <name evidence="10" type="ORF">CSSPTR1EN2_LOCUS23940</name>
</gene>
<dbReference type="SUPFAM" id="SSF56112">
    <property type="entry name" value="Protein kinase-like (PK-like)"/>
    <property type="match status" value="1"/>
</dbReference>
<dbReference type="SMART" id="SM00220">
    <property type="entry name" value="S_TKc"/>
    <property type="match status" value="1"/>
</dbReference>
<dbReference type="InterPro" id="IPR001245">
    <property type="entry name" value="Ser-Thr/Tyr_kinase_cat_dom"/>
</dbReference>
<dbReference type="PROSITE" id="PS00108">
    <property type="entry name" value="PROTEIN_KINASE_ST"/>
    <property type="match status" value="1"/>
</dbReference>
<dbReference type="PROSITE" id="PS00107">
    <property type="entry name" value="PROTEIN_KINASE_ATP"/>
    <property type="match status" value="1"/>
</dbReference>
<keyword evidence="5 6" id="KW-0067">ATP-binding</keyword>
<keyword evidence="8" id="KW-0732">Signal</keyword>
<keyword evidence="7" id="KW-0812">Transmembrane</keyword>
<keyword evidence="2" id="KW-0808">Transferase</keyword>
<evidence type="ECO:0000313" key="11">
    <source>
        <dbReference type="Proteomes" id="UP001497512"/>
    </source>
</evidence>
<name>A0ABP0V6H9_9BRYO</name>
<accession>A0ABP0V6H9</accession>
<evidence type="ECO:0000313" key="10">
    <source>
        <dbReference type="EMBL" id="CAK9237912.1"/>
    </source>
</evidence>
<dbReference type="Gene3D" id="1.10.510.10">
    <property type="entry name" value="Transferase(Phosphotransferase) domain 1"/>
    <property type="match status" value="1"/>
</dbReference>
<reference evidence="10" key="1">
    <citation type="submission" date="2024-02" db="EMBL/GenBank/DDBJ databases">
        <authorList>
            <consortium name="ELIXIR-Norway"/>
            <consortium name="Elixir Norway"/>
        </authorList>
    </citation>
    <scope>NUCLEOTIDE SEQUENCE</scope>
</reference>
<evidence type="ECO:0000259" key="9">
    <source>
        <dbReference type="PROSITE" id="PS50011"/>
    </source>
</evidence>
<dbReference type="Pfam" id="PF07714">
    <property type="entry name" value="PK_Tyr_Ser-Thr"/>
    <property type="match status" value="1"/>
</dbReference>
<dbReference type="Gene3D" id="3.30.200.20">
    <property type="entry name" value="Phosphorylase Kinase, domain 1"/>
    <property type="match status" value="1"/>
</dbReference>
<dbReference type="InterPro" id="IPR017441">
    <property type="entry name" value="Protein_kinase_ATP_BS"/>
</dbReference>
<feature type="binding site" evidence="6">
    <location>
        <position position="353"/>
    </location>
    <ligand>
        <name>ATP</name>
        <dbReference type="ChEBI" id="CHEBI:30616"/>
    </ligand>
</feature>
<feature type="transmembrane region" description="Helical" evidence="7">
    <location>
        <begin position="253"/>
        <end position="275"/>
    </location>
</feature>
<dbReference type="PROSITE" id="PS50011">
    <property type="entry name" value="PROTEIN_KINASE_DOM"/>
    <property type="match status" value="1"/>
</dbReference>
<feature type="chain" id="PRO_5045745303" description="Protein kinase domain-containing protein" evidence="8">
    <location>
        <begin position="25"/>
        <end position="729"/>
    </location>
</feature>
<dbReference type="EMBL" id="OZ019901">
    <property type="protein sequence ID" value="CAK9237912.1"/>
    <property type="molecule type" value="Genomic_DNA"/>
</dbReference>
<keyword evidence="7" id="KW-0472">Membrane</keyword>
<evidence type="ECO:0000256" key="8">
    <source>
        <dbReference type="SAM" id="SignalP"/>
    </source>
</evidence>
<keyword evidence="7" id="KW-1133">Transmembrane helix</keyword>
<evidence type="ECO:0000256" key="7">
    <source>
        <dbReference type="SAM" id="Phobius"/>
    </source>
</evidence>
<keyword evidence="3 6" id="KW-0547">Nucleotide-binding</keyword>
<evidence type="ECO:0000256" key="2">
    <source>
        <dbReference type="ARBA" id="ARBA00022679"/>
    </source>
</evidence>
<keyword evidence="4" id="KW-0418">Kinase</keyword>
<evidence type="ECO:0000256" key="3">
    <source>
        <dbReference type="ARBA" id="ARBA00022741"/>
    </source>
</evidence>
<evidence type="ECO:0000256" key="5">
    <source>
        <dbReference type="ARBA" id="ARBA00022840"/>
    </source>
</evidence>
<dbReference type="InterPro" id="IPR011009">
    <property type="entry name" value="Kinase-like_dom_sf"/>
</dbReference>
<dbReference type="PANTHER" id="PTHR46008">
    <property type="entry name" value="LEAF RUST 10 DISEASE-RESISTANCE LOCUS RECEPTOR-LIKE PROTEIN KINASE-LIKE 1.4"/>
    <property type="match status" value="1"/>
</dbReference>
<evidence type="ECO:0000256" key="4">
    <source>
        <dbReference type="ARBA" id="ARBA00022777"/>
    </source>
</evidence>
<dbReference type="Proteomes" id="UP001497512">
    <property type="component" value="Chromosome 9"/>
</dbReference>
<evidence type="ECO:0000256" key="6">
    <source>
        <dbReference type="PROSITE-ProRule" id="PRU10141"/>
    </source>
</evidence>
<dbReference type="PANTHER" id="PTHR46008:SF2">
    <property type="entry name" value="LEAF RUST 10 DISEASE-RESISTANCE LOCUS RECEPTOR-LIKE PROTEIN KINASE-LIKE 1.4"/>
    <property type="match status" value="1"/>
</dbReference>
<evidence type="ECO:0000256" key="1">
    <source>
        <dbReference type="ARBA" id="ARBA00022527"/>
    </source>
</evidence>
<organism evidence="10 11">
    <name type="scientific">Sphagnum troendelagicum</name>
    <dbReference type="NCBI Taxonomy" id="128251"/>
    <lineage>
        <taxon>Eukaryota</taxon>
        <taxon>Viridiplantae</taxon>
        <taxon>Streptophyta</taxon>
        <taxon>Embryophyta</taxon>
        <taxon>Bryophyta</taxon>
        <taxon>Sphagnophytina</taxon>
        <taxon>Sphagnopsida</taxon>
        <taxon>Sphagnales</taxon>
        <taxon>Sphagnaceae</taxon>
        <taxon>Sphagnum</taxon>
    </lineage>
</organism>
<proteinExistence type="predicted"/>
<feature type="signal peptide" evidence="8">
    <location>
        <begin position="1"/>
        <end position="24"/>
    </location>
</feature>
<keyword evidence="1" id="KW-0723">Serine/threonine-protein kinase</keyword>